<dbReference type="NCBIfam" id="TIGR00414">
    <property type="entry name" value="serS"/>
    <property type="match status" value="1"/>
</dbReference>
<dbReference type="NCBIfam" id="TIGR00877">
    <property type="entry name" value="purD"/>
    <property type="match status" value="1"/>
</dbReference>
<comment type="similarity">
    <text evidence="12">Belongs to the GARS family.</text>
</comment>
<dbReference type="PROSITE" id="PS00184">
    <property type="entry name" value="GARS"/>
    <property type="match status" value="1"/>
</dbReference>
<dbReference type="InterPro" id="IPR013815">
    <property type="entry name" value="ATP_grasp_subdomain_1"/>
</dbReference>
<dbReference type="InterPro" id="IPR020560">
    <property type="entry name" value="PRibGlycinamide_synth_C-dom"/>
</dbReference>
<dbReference type="Gene3D" id="3.40.50.20">
    <property type="match status" value="1"/>
</dbReference>
<dbReference type="PRINTS" id="PR00981">
    <property type="entry name" value="TRNASYNTHSER"/>
</dbReference>
<evidence type="ECO:0000256" key="17">
    <source>
        <dbReference type="PROSITE-ProRule" id="PRU00409"/>
    </source>
</evidence>
<dbReference type="SUPFAM" id="SSF55681">
    <property type="entry name" value="Class II aaRS and biotin synthetases"/>
    <property type="match status" value="1"/>
</dbReference>
<evidence type="ECO:0000256" key="15">
    <source>
        <dbReference type="ARBA" id="ARBA00047929"/>
    </source>
</evidence>
<dbReference type="PROSITE" id="PS50862">
    <property type="entry name" value="AA_TRNA_LIGASE_II"/>
    <property type="match status" value="1"/>
</dbReference>
<dbReference type="InterPro" id="IPR011054">
    <property type="entry name" value="Rudment_hybrid_motif"/>
</dbReference>
<dbReference type="Proteomes" id="UP000887116">
    <property type="component" value="Unassembled WGS sequence"/>
</dbReference>
<evidence type="ECO:0000256" key="18">
    <source>
        <dbReference type="SAM" id="Coils"/>
    </source>
</evidence>
<dbReference type="Gene3D" id="3.30.470.20">
    <property type="entry name" value="ATP-grasp fold, B domain"/>
    <property type="match status" value="1"/>
</dbReference>
<dbReference type="SUPFAM" id="SSF56059">
    <property type="entry name" value="Glutathione synthetase ATP-binding domain-like"/>
    <property type="match status" value="1"/>
</dbReference>
<evidence type="ECO:0000256" key="13">
    <source>
        <dbReference type="ARBA" id="ARBA00042242"/>
    </source>
</evidence>
<dbReference type="SMART" id="SM01209">
    <property type="entry name" value="GARS_A"/>
    <property type="match status" value="1"/>
</dbReference>
<dbReference type="Gene3D" id="3.90.600.10">
    <property type="entry name" value="Phosphoribosylglycinamide synthetase, C-terminal domain"/>
    <property type="match status" value="1"/>
</dbReference>
<comment type="pathway">
    <text evidence="1">Purine metabolism; IMP biosynthesis via de novo pathway; N(1)-(5-phospho-D-ribosyl)glycinamide from 5-phospho-alpha-D-ribose 1-diphosphate: step 2/2.</text>
</comment>
<dbReference type="Pfam" id="PF02403">
    <property type="entry name" value="Seryl_tRNA_N"/>
    <property type="match status" value="1"/>
</dbReference>
<dbReference type="InterPro" id="IPR045864">
    <property type="entry name" value="aa-tRNA-synth_II/BPL/LPL"/>
</dbReference>
<dbReference type="GO" id="GO:0009113">
    <property type="term" value="P:purine nucleobase biosynthetic process"/>
    <property type="evidence" value="ECO:0007669"/>
    <property type="project" value="InterPro"/>
</dbReference>
<evidence type="ECO:0000256" key="16">
    <source>
        <dbReference type="ARBA" id="ARBA00048823"/>
    </source>
</evidence>
<keyword evidence="18" id="KW-0175">Coiled coil</keyword>
<dbReference type="InterPro" id="IPR000115">
    <property type="entry name" value="PRibGlycinamide_synth"/>
</dbReference>
<dbReference type="GO" id="GO:0004828">
    <property type="term" value="F:serine-tRNA ligase activity"/>
    <property type="evidence" value="ECO:0007669"/>
    <property type="project" value="UniProtKB-EC"/>
</dbReference>
<dbReference type="InterPro" id="IPR020561">
    <property type="entry name" value="PRibGlycinamid_synth_ATP-grasp"/>
</dbReference>
<sequence length="786" mass="87780">MKSRGMKEFTTEEILEIDYKKRSLTTKLQALNKQRNEVTEEIKKLKMNKSPCEKQIGLSKSITNEIEAISLKEQAEKDNLLNILSNLPNIPAQDVPIGMDENSNVEVRKYGKKKQFDFMPKSHYELGERLDLMDFEQAAKISGSRFAILKGQLAKLGRALINFMLEIHVNEFGYTEVYHPALVKNEAMYNVGQLPKFSDDSYLTTDKLRLIPTSEVVLTNLVADKIMEEKELPIRFTAYSECFRKEAGSAGRDTRGMIRQHQFGKVELVSITTEDQSNDELERMTSVAEEILKKLELPYRVMLLCSGDMGFAAQKTYDIEVWLPEQNKYREISSCSNCGVFQARRMNTKYSLETDKKKSEETKMKVLVIGSGGREHALLWALNKSPTLTKLYVTPGRSAMKNLGVLVNINIQDSVDVTQFCKKENIDLVIIGPEQPIINGLADDLTAEGINVFAPGQAAAKLEASKSFTKELCKQYGIPTAKYERFIDERLAKNFVRSNKIKLPLVIKANGIAAGKGVIICHTENEAFSAIDSMLVEKNLGESGEEIIIEEFLIGEEVSFFVLVDGLKVVTLGCAKDYKRVGENNEGQNTGGMGSYSLPSIISKDMEQKIIQKIIYPTIQALINMGTSYKGVLFAGLMICKDSPKLLEYNVRFGDPEVQSMLPRLDPNCDLLKLMVSVAEGRLNTKVVEFNDKATVCVVVASKGYPGDYKKGEVIKGLDKIENIPGVLVFHAGTKLDESGNWISDGGRVLNIVGEGNTVEEAKSKVYSALNFLEWPGGFFRYDIGS</sequence>
<dbReference type="SMART" id="SM01210">
    <property type="entry name" value="GARS_C"/>
    <property type="match status" value="1"/>
</dbReference>
<evidence type="ECO:0000256" key="3">
    <source>
        <dbReference type="ARBA" id="ARBA00012840"/>
    </source>
</evidence>
<keyword evidence="7" id="KW-0658">Purine biosynthesis</keyword>
<keyword evidence="5" id="KW-0436">Ligase</keyword>
<dbReference type="Pfam" id="PF00587">
    <property type="entry name" value="tRNA-synt_2b"/>
    <property type="match status" value="1"/>
</dbReference>
<dbReference type="InterPro" id="IPR002314">
    <property type="entry name" value="aa-tRNA-synt_IIb"/>
</dbReference>
<dbReference type="InterPro" id="IPR016185">
    <property type="entry name" value="PreATP-grasp_dom_sf"/>
</dbReference>
<dbReference type="PANTHER" id="PTHR43472:SF1">
    <property type="entry name" value="PHOSPHORIBOSYLAMINE--GLYCINE LIGASE, CHLOROPLASTIC"/>
    <property type="match status" value="1"/>
</dbReference>
<dbReference type="GO" id="GO:0005524">
    <property type="term" value="F:ATP binding"/>
    <property type="evidence" value="ECO:0007669"/>
    <property type="project" value="UniProtKB-UniRule"/>
</dbReference>
<dbReference type="EC" id="6.1.1.11" evidence="3"/>
<dbReference type="Pfam" id="PF02844">
    <property type="entry name" value="GARS_N"/>
    <property type="match status" value="1"/>
</dbReference>
<keyword evidence="10" id="KW-0030">Aminoacyl-tRNA synthetase</keyword>
<comment type="catalytic activity">
    <reaction evidence="16">
        <text>tRNA(Ser) + L-serine + ATP = L-seryl-tRNA(Ser) + AMP + diphosphate + H(+)</text>
        <dbReference type="Rhea" id="RHEA:12292"/>
        <dbReference type="Rhea" id="RHEA-COMP:9669"/>
        <dbReference type="Rhea" id="RHEA-COMP:9703"/>
        <dbReference type="ChEBI" id="CHEBI:15378"/>
        <dbReference type="ChEBI" id="CHEBI:30616"/>
        <dbReference type="ChEBI" id="CHEBI:33019"/>
        <dbReference type="ChEBI" id="CHEBI:33384"/>
        <dbReference type="ChEBI" id="CHEBI:78442"/>
        <dbReference type="ChEBI" id="CHEBI:78533"/>
        <dbReference type="ChEBI" id="CHEBI:456215"/>
        <dbReference type="EC" id="6.1.1.11"/>
    </reaction>
</comment>
<dbReference type="SUPFAM" id="SSF46589">
    <property type="entry name" value="tRNA-binding arm"/>
    <property type="match status" value="1"/>
</dbReference>
<dbReference type="HAMAP" id="MF_00138">
    <property type="entry name" value="GARS"/>
    <property type="match status" value="1"/>
</dbReference>
<comment type="catalytic activity">
    <reaction evidence="15">
        <text>tRNA(Sec) + L-serine + ATP = L-seryl-tRNA(Sec) + AMP + diphosphate + H(+)</text>
        <dbReference type="Rhea" id="RHEA:42580"/>
        <dbReference type="Rhea" id="RHEA-COMP:9742"/>
        <dbReference type="Rhea" id="RHEA-COMP:10128"/>
        <dbReference type="ChEBI" id="CHEBI:15378"/>
        <dbReference type="ChEBI" id="CHEBI:30616"/>
        <dbReference type="ChEBI" id="CHEBI:33019"/>
        <dbReference type="ChEBI" id="CHEBI:33384"/>
        <dbReference type="ChEBI" id="CHEBI:78442"/>
        <dbReference type="ChEBI" id="CHEBI:78533"/>
        <dbReference type="ChEBI" id="CHEBI:456215"/>
        <dbReference type="EC" id="6.1.1.11"/>
    </reaction>
</comment>
<evidence type="ECO:0000259" key="19">
    <source>
        <dbReference type="PROSITE" id="PS50862"/>
    </source>
</evidence>
<evidence type="ECO:0000256" key="8">
    <source>
        <dbReference type="ARBA" id="ARBA00022840"/>
    </source>
</evidence>
<dbReference type="OrthoDB" id="10264585at2759"/>
<dbReference type="GO" id="GO:0004637">
    <property type="term" value="F:phosphoribosylamine-glycine ligase activity"/>
    <property type="evidence" value="ECO:0007669"/>
    <property type="project" value="UniProtKB-EC"/>
</dbReference>
<dbReference type="GO" id="GO:0046872">
    <property type="term" value="F:metal ion binding"/>
    <property type="evidence" value="ECO:0007669"/>
    <property type="project" value="InterPro"/>
</dbReference>
<evidence type="ECO:0000256" key="5">
    <source>
        <dbReference type="ARBA" id="ARBA00022598"/>
    </source>
</evidence>
<evidence type="ECO:0000256" key="11">
    <source>
        <dbReference type="ARBA" id="ARBA00031113"/>
    </source>
</evidence>
<dbReference type="InterPro" id="IPR006195">
    <property type="entry name" value="aa-tRNA-synth_II"/>
</dbReference>
<feature type="domain" description="Aminoacyl-transfer RNA synthetases class-II family profile" evidence="19">
    <location>
        <begin position="155"/>
        <end position="395"/>
    </location>
</feature>
<comment type="similarity">
    <text evidence="2">Belongs to the class-II aminoacyl-tRNA synthetase family. Type-1 seryl-tRNA synthetase subfamily.</text>
</comment>
<dbReference type="InterPro" id="IPR020559">
    <property type="entry name" value="PRibGlycinamide_synth_CS"/>
</dbReference>
<evidence type="ECO:0000256" key="12">
    <source>
        <dbReference type="ARBA" id="ARBA00038345"/>
    </source>
</evidence>
<dbReference type="InterPro" id="IPR020562">
    <property type="entry name" value="PRibGlycinamide_synth_N"/>
</dbReference>
<dbReference type="Gene3D" id="3.30.1490.20">
    <property type="entry name" value="ATP-grasp fold, A domain"/>
    <property type="match status" value="1"/>
</dbReference>
<accession>A0A8X6GRL2</accession>
<feature type="coiled-coil region" evidence="18">
    <location>
        <begin position="21"/>
        <end position="48"/>
    </location>
</feature>
<evidence type="ECO:0000256" key="10">
    <source>
        <dbReference type="ARBA" id="ARBA00023146"/>
    </source>
</evidence>
<name>A0A8X6GRL2_TRICU</name>
<dbReference type="AlphaFoldDB" id="A0A8X6GRL2"/>
<evidence type="ECO:0000256" key="6">
    <source>
        <dbReference type="ARBA" id="ARBA00022741"/>
    </source>
</evidence>
<feature type="domain" description="ATP-grasp" evidence="20">
    <location>
        <begin position="470"/>
        <end position="680"/>
    </location>
</feature>
<dbReference type="Gene3D" id="3.30.930.10">
    <property type="entry name" value="Bira Bifunctional Protein, Domain 2"/>
    <property type="match status" value="1"/>
</dbReference>
<gene>
    <name evidence="21" type="primary">serS</name>
    <name evidence="21" type="ORF">TNCT_5841</name>
</gene>
<dbReference type="InterPro" id="IPR042103">
    <property type="entry name" value="SerRS_1_N_sf"/>
</dbReference>
<dbReference type="CDD" id="cd00770">
    <property type="entry name" value="SerRS_core"/>
    <property type="match status" value="1"/>
</dbReference>
<dbReference type="InterPro" id="IPR002317">
    <property type="entry name" value="Ser-tRNA-ligase_type_1"/>
</dbReference>
<evidence type="ECO:0000256" key="7">
    <source>
        <dbReference type="ARBA" id="ARBA00022755"/>
    </source>
</evidence>
<dbReference type="Pfam" id="PF01071">
    <property type="entry name" value="GARS_A"/>
    <property type="match status" value="1"/>
</dbReference>
<comment type="caution">
    <text evidence="21">The sequence shown here is derived from an EMBL/GenBank/DDBJ whole genome shotgun (WGS) entry which is preliminary data.</text>
</comment>
<evidence type="ECO:0000313" key="21">
    <source>
        <dbReference type="EMBL" id="GFR09093.1"/>
    </source>
</evidence>
<dbReference type="InterPro" id="IPR033729">
    <property type="entry name" value="SerRS_core"/>
</dbReference>
<dbReference type="SUPFAM" id="SSF51246">
    <property type="entry name" value="Rudiment single hybrid motif"/>
    <property type="match status" value="1"/>
</dbReference>
<protein>
    <recommendedName>
        <fullName evidence="13">Glycinamide ribonucleotide synthetase</fullName>
        <ecNumber evidence="3">6.1.1.11</ecNumber>
        <ecNumber evidence="4">6.3.4.13</ecNumber>
    </recommendedName>
    <alternativeName>
        <fullName evidence="14">Phosphoribosylglycinamide synthetase</fullName>
    </alternativeName>
    <alternativeName>
        <fullName evidence="11">Seryl-tRNA synthetase</fullName>
    </alternativeName>
</protein>
<dbReference type="SUPFAM" id="SSF52440">
    <property type="entry name" value="PreATP-grasp domain"/>
    <property type="match status" value="1"/>
</dbReference>
<evidence type="ECO:0000256" key="9">
    <source>
        <dbReference type="ARBA" id="ARBA00022917"/>
    </source>
</evidence>
<evidence type="ECO:0000256" key="14">
    <source>
        <dbReference type="ARBA" id="ARBA00042864"/>
    </source>
</evidence>
<dbReference type="InterPro" id="IPR010978">
    <property type="entry name" value="tRNA-bd_arm"/>
</dbReference>
<keyword evidence="9" id="KW-0648">Protein biosynthesis</keyword>
<dbReference type="GO" id="GO:0006434">
    <property type="term" value="P:seryl-tRNA aminoacylation"/>
    <property type="evidence" value="ECO:0007669"/>
    <property type="project" value="InterPro"/>
</dbReference>
<dbReference type="EMBL" id="BMAO01006492">
    <property type="protein sequence ID" value="GFR09093.1"/>
    <property type="molecule type" value="Genomic_DNA"/>
</dbReference>
<dbReference type="InterPro" id="IPR037123">
    <property type="entry name" value="PRibGlycinamide_synth_C_sf"/>
</dbReference>
<evidence type="ECO:0000256" key="1">
    <source>
        <dbReference type="ARBA" id="ARBA00005174"/>
    </source>
</evidence>
<dbReference type="GO" id="GO:0006164">
    <property type="term" value="P:purine nucleotide biosynthetic process"/>
    <property type="evidence" value="ECO:0007669"/>
    <property type="project" value="UniProtKB-KW"/>
</dbReference>
<evidence type="ECO:0000259" key="20">
    <source>
        <dbReference type="PROSITE" id="PS50975"/>
    </source>
</evidence>
<reference evidence="21" key="1">
    <citation type="submission" date="2020-07" db="EMBL/GenBank/DDBJ databases">
        <title>Multicomponent nature underlies the extraordinary mechanical properties of spider dragline silk.</title>
        <authorList>
            <person name="Kono N."/>
            <person name="Nakamura H."/>
            <person name="Mori M."/>
            <person name="Yoshida Y."/>
            <person name="Ohtoshi R."/>
            <person name="Malay A.D."/>
            <person name="Moran D.A.P."/>
            <person name="Tomita M."/>
            <person name="Numata K."/>
            <person name="Arakawa K."/>
        </authorList>
    </citation>
    <scope>NUCLEOTIDE SEQUENCE</scope>
</reference>
<dbReference type="InterPro" id="IPR011761">
    <property type="entry name" value="ATP-grasp"/>
</dbReference>
<keyword evidence="22" id="KW-1185">Reference proteome</keyword>
<dbReference type="Gene3D" id="1.10.287.40">
    <property type="entry name" value="Serine-tRNA synthetase, tRNA binding domain"/>
    <property type="match status" value="1"/>
</dbReference>
<dbReference type="InterPro" id="IPR015866">
    <property type="entry name" value="Ser-tRNA-synth_1_N"/>
</dbReference>
<proteinExistence type="inferred from homology"/>
<evidence type="ECO:0000256" key="4">
    <source>
        <dbReference type="ARBA" id="ARBA00013255"/>
    </source>
</evidence>
<dbReference type="EC" id="6.3.4.13" evidence="4"/>
<dbReference type="Pfam" id="PF02843">
    <property type="entry name" value="GARS_C"/>
    <property type="match status" value="1"/>
</dbReference>
<dbReference type="PROSITE" id="PS50975">
    <property type="entry name" value="ATP_GRASP"/>
    <property type="match status" value="1"/>
</dbReference>
<organism evidence="21 22">
    <name type="scientific">Trichonephila clavata</name>
    <name type="common">Joro spider</name>
    <name type="synonym">Nephila clavata</name>
    <dbReference type="NCBI Taxonomy" id="2740835"/>
    <lineage>
        <taxon>Eukaryota</taxon>
        <taxon>Metazoa</taxon>
        <taxon>Ecdysozoa</taxon>
        <taxon>Arthropoda</taxon>
        <taxon>Chelicerata</taxon>
        <taxon>Arachnida</taxon>
        <taxon>Araneae</taxon>
        <taxon>Araneomorphae</taxon>
        <taxon>Entelegynae</taxon>
        <taxon>Araneoidea</taxon>
        <taxon>Nephilidae</taxon>
        <taxon>Trichonephila</taxon>
    </lineage>
</organism>
<dbReference type="PANTHER" id="PTHR43472">
    <property type="entry name" value="PHOSPHORIBOSYLAMINE--GLYCINE LIGASE"/>
    <property type="match status" value="1"/>
</dbReference>
<keyword evidence="6 17" id="KW-0547">Nucleotide-binding</keyword>
<keyword evidence="8 17" id="KW-0067">ATP-binding</keyword>
<evidence type="ECO:0000313" key="22">
    <source>
        <dbReference type="Proteomes" id="UP000887116"/>
    </source>
</evidence>
<evidence type="ECO:0000256" key="2">
    <source>
        <dbReference type="ARBA" id="ARBA00010728"/>
    </source>
</evidence>